<dbReference type="Proteomes" id="UP001499984">
    <property type="component" value="Unassembled WGS sequence"/>
</dbReference>
<reference evidence="2" key="1">
    <citation type="journal article" date="2019" name="Int. J. Syst. Evol. Microbiol.">
        <title>The Global Catalogue of Microorganisms (GCM) 10K type strain sequencing project: providing services to taxonomists for standard genome sequencing and annotation.</title>
        <authorList>
            <consortium name="The Broad Institute Genomics Platform"/>
            <consortium name="The Broad Institute Genome Sequencing Center for Infectious Disease"/>
            <person name="Wu L."/>
            <person name="Ma J."/>
        </authorList>
    </citation>
    <scope>NUCLEOTIDE SEQUENCE [LARGE SCALE GENOMIC DNA]</scope>
    <source>
        <strain evidence="2">JCM 16925</strain>
    </source>
</reference>
<keyword evidence="2" id="KW-1185">Reference proteome</keyword>
<protein>
    <submittedName>
        <fullName evidence="1">Uncharacterized protein</fullName>
    </submittedName>
</protein>
<evidence type="ECO:0000313" key="2">
    <source>
        <dbReference type="Proteomes" id="UP001499984"/>
    </source>
</evidence>
<name>A0ABP7VP61_9ACTN</name>
<dbReference type="EMBL" id="BAAAZY010000012">
    <property type="protein sequence ID" value="GAA4071523.1"/>
    <property type="molecule type" value="Genomic_DNA"/>
</dbReference>
<proteinExistence type="predicted"/>
<accession>A0ABP7VP61</accession>
<evidence type="ECO:0000313" key="1">
    <source>
        <dbReference type="EMBL" id="GAA4071523.1"/>
    </source>
</evidence>
<comment type="caution">
    <text evidence="1">The sequence shown here is derived from an EMBL/GenBank/DDBJ whole genome shotgun (WGS) entry which is preliminary data.</text>
</comment>
<organism evidence="1 2">
    <name type="scientific">Streptomyces shaanxiensis</name>
    <dbReference type="NCBI Taxonomy" id="653357"/>
    <lineage>
        <taxon>Bacteria</taxon>
        <taxon>Bacillati</taxon>
        <taxon>Actinomycetota</taxon>
        <taxon>Actinomycetes</taxon>
        <taxon>Kitasatosporales</taxon>
        <taxon>Streptomycetaceae</taxon>
        <taxon>Streptomyces</taxon>
    </lineage>
</organism>
<sequence length="158" mass="17883">MATELGAHDGQWLTLADQSRATRPADALAVYRRLTEPLTRQADNVYEQLVSLPVSMRDCHRHLDTPDDFTTYITALRTRPEAHGWWTNRGYELRRSPTCVTVPLGSFCPLSRAYDRSGWWRIVVRPCLLRAQMNHVCNSVAVLVELTEGMPTTATSTP</sequence>
<gene>
    <name evidence="1" type="ORF">GCM10022233_55490</name>
</gene>